<evidence type="ECO:0000259" key="6">
    <source>
        <dbReference type="PROSITE" id="PS50926"/>
    </source>
</evidence>
<dbReference type="PROSITE" id="PS01230">
    <property type="entry name" value="TRMA_1"/>
    <property type="match status" value="1"/>
</dbReference>
<reference evidence="7 8" key="1">
    <citation type="submission" date="2024-03" db="EMBL/GenBank/DDBJ databases">
        <title>Mouse gut bacterial collection (mGBC) of GemPharmatech.</title>
        <authorList>
            <person name="He Y."/>
            <person name="Dong L."/>
            <person name="Wu D."/>
            <person name="Gao X."/>
            <person name="Lin Z."/>
        </authorList>
    </citation>
    <scope>NUCLEOTIDE SEQUENCE [LARGE SCALE GENOMIC DNA]</scope>
    <source>
        <strain evidence="7 8">15-30</strain>
    </source>
</reference>
<name>A0ABV4DUC8_9LACO</name>
<keyword evidence="1 4" id="KW-0489">Methyltransferase</keyword>
<dbReference type="InterPro" id="IPR030390">
    <property type="entry name" value="MeTrfase_TrmA_AS"/>
</dbReference>
<comment type="caution">
    <text evidence="7">The sequence shown here is derived from an EMBL/GenBank/DDBJ whole genome shotgun (WGS) entry which is preliminary data.</text>
</comment>
<keyword evidence="3 4" id="KW-0949">S-adenosyl-L-methionine</keyword>
<dbReference type="NCBIfam" id="TIGR00479">
    <property type="entry name" value="rumA"/>
    <property type="match status" value="1"/>
</dbReference>
<keyword evidence="8" id="KW-1185">Reference proteome</keyword>
<dbReference type="InterPro" id="IPR030391">
    <property type="entry name" value="MeTrfase_TrmA_CS"/>
</dbReference>
<feature type="binding site" evidence="4">
    <location>
        <position position="294"/>
    </location>
    <ligand>
        <name>S-adenosyl-L-methionine</name>
        <dbReference type="ChEBI" id="CHEBI:59789"/>
    </ligand>
</feature>
<comment type="similarity">
    <text evidence="4">Belongs to the class I-like SAM-binding methyltransferase superfamily. RNA M5U methyltransferase family.</text>
</comment>
<evidence type="ECO:0000313" key="7">
    <source>
        <dbReference type="EMBL" id="MEY8662986.1"/>
    </source>
</evidence>
<feature type="binding site" evidence="4">
    <location>
        <position position="323"/>
    </location>
    <ligand>
        <name>S-adenosyl-L-methionine</name>
        <dbReference type="ChEBI" id="CHEBI:59789"/>
    </ligand>
</feature>
<dbReference type="RefSeq" id="WP_369942946.1">
    <property type="nucleotide sequence ID" value="NZ_JBCLUF010000037.1"/>
</dbReference>
<dbReference type="EMBL" id="JBCLUF010000037">
    <property type="protein sequence ID" value="MEY8662986.1"/>
    <property type="molecule type" value="Genomic_DNA"/>
</dbReference>
<dbReference type="InterPro" id="IPR002792">
    <property type="entry name" value="TRAM_dom"/>
</dbReference>
<protein>
    <submittedName>
        <fullName evidence="7">23S rRNA (Uracil(1939)-C(5))-methyltransferase RlmD</fullName>
        <ecNumber evidence="7">2.1.1.190</ecNumber>
    </submittedName>
</protein>
<feature type="domain" description="TRAM" evidence="6">
    <location>
        <begin position="12"/>
        <end position="70"/>
    </location>
</feature>
<dbReference type="GO" id="GO:0032259">
    <property type="term" value="P:methylation"/>
    <property type="evidence" value="ECO:0007669"/>
    <property type="project" value="UniProtKB-KW"/>
</dbReference>
<feature type="binding site" evidence="4">
    <location>
        <position position="392"/>
    </location>
    <ligand>
        <name>S-adenosyl-L-methionine</name>
        <dbReference type="ChEBI" id="CHEBI:59789"/>
    </ligand>
</feature>
<accession>A0ABV4DUC8</accession>
<dbReference type="GO" id="GO:0008168">
    <property type="term" value="F:methyltransferase activity"/>
    <property type="evidence" value="ECO:0007669"/>
    <property type="project" value="UniProtKB-KW"/>
</dbReference>
<evidence type="ECO:0000256" key="3">
    <source>
        <dbReference type="ARBA" id="ARBA00022691"/>
    </source>
</evidence>
<feature type="binding site" evidence="4">
    <location>
        <position position="344"/>
    </location>
    <ligand>
        <name>S-adenosyl-L-methionine</name>
        <dbReference type="ChEBI" id="CHEBI:59789"/>
    </ligand>
</feature>
<dbReference type="Gene3D" id="2.40.50.140">
    <property type="entry name" value="Nucleic acid-binding proteins"/>
    <property type="match status" value="1"/>
</dbReference>
<dbReference type="PROSITE" id="PS51687">
    <property type="entry name" value="SAM_MT_RNA_M5U"/>
    <property type="match status" value="1"/>
</dbReference>
<gene>
    <name evidence="7" type="primary">rlmD</name>
    <name evidence="7" type="ORF">AALT52_08800</name>
</gene>
<dbReference type="PROSITE" id="PS50926">
    <property type="entry name" value="TRAM"/>
    <property type="match status" value="1"/>
</dbReference>
<evidence type="ECO:0000256" key="5">
    <source>
        <dbReference type="PROSITE-ProRule" id="PRU10015"/>
    </source>
</evidence>
<dbReference type="Gene3D" id="3.40.50.150">
    <property type="entry name" value="Vaccinia Virus protein VP39"/>
    <property type="match status" value="1"/>
</dbReference>
<evidence type="ECO:0000313" key="8">
    <source>
        <dbReference type="Proteomes" id="UP001565236"/>
    </source>
</evidence>
<feature type="active site" description="Nucleophile" evidence="4">
    <location>
        <position position="419"/>
    </location>
</feature>
<keyword evidence="2 4" id="KW-0808">Transferase</keyword>
<evidence type="ECO:0000256" key="1">
    <source>
        <dbReference type="ARBA" id="ARBA00022603"/>
    </source>
</evidence>
<proteinExistence type="inferred from homology"/>
<dbReference type="Gene3D" id="2.40.50.1070">
    <property type="match status" value="1"/>
</dbReference>
<dbReference type="InterPro" id="IPR010280">
    <property type="entry name" value="U5_MeTrfase_fam"/>
</dbReference>
<dbReference type="CDD" id="cd02440">
    <property type="entry name" value="AdoMet_MTases"/>
    <property type="match status" value="1"/>
</dbReference>
<dbReference type="PROSITE" id="PS01231">
    <property type="entry name" value="TRMA_2"/>
    <property type="match status" value="1"/>
</dbReference>
<dbReference type="SUPFAM" id="SSF53335">
    <property type="entry name" value="S-adenosyl-L-methionine-dependent methyltransferases"/>
    <property type="match status" value="1"/>
</dbReference>
<dbReference type="EC" id="2.1.1.190" evidence="7"/>
<dbReference type="Proteomes" id="UP001565236">
    <property type="component" value="Unassembled WGS sequence"/>
</dbReference>
<sequence>MVQTKKQAPGVILKKGQKFVVTIKRLGINGEGIGYYKKKIVFIPKALPGEVVLAQIVQARPKYLEARLLKIKKKSPDRVEPVDKYDVGGIELEHLAYPEQLKFKQDVIAQALAKFRPKGYQTYPILETLGMEEPYHYRNKAQFQVRQTKTGLIAGLYKANSHQLVDLPTFETQRPLTLKIIRQVLSLLEKWHISIYDEQKHTGLVRTLVVRESFATGKAQLVLVTTSKKFPQKNGFLTDLKQLLPEVISVMQNINPKKTSLVWGEETFLLAGQETITETLGPLSFELSARAFFQMNPPQTKVLYDEVKKALDLTANETLVDAYCGVGTIGAYVGQNAKEVRGMDVISEAVADAQKNAQKYGLPRTRYEVGQAEDILPKWIAEGFSFDALVVDPPRTGLDKKLIQTILHYAPAKFVYVSCNPSTLARNLVDLTKVYDVEYIRSVDMFPQTARVECVVKLVKRR</sequence>
<dbReference type="SUPFAM" id="SSF50249">
    <property type="entry name" value="Nucleic acid-binding proteins"/>
    <property type="match status" value="1"/>
</dbReference>
<dbReference type="Pfam" id="PF05958">
    <property type="entry name" value="tRNA_U5-meth_tr"/>
    <property type="match status" value="1"/>
</dbReference>
<dbReference type="PANTHER" id="PTHR11061:SF45">
    <property type="match status" value="1"/>
</dbReference>
<dbReference type="Pfam" id="PF01938">
    <property type="entry name" value="TRAM"/>
    <property type="match status" value="1"/>
</dbReference>
<feature type="active site" evidence="5">
    <location>
        <position position="419"/>
    </location>
</feature>
<evidence type="ECO:0000256" key="2">
    <source>
        <dbReference type="ARBA" id="ARBA00022679"/>
    </source>
</evidence>
<dbReference type="InterPro" id="IPR012340">
    <property type="entry name" value="NA-bd_OB-fold"/>
</dbReference>
<organism evidence="7 8">
    <name type="scientific">Ligilactobacillus faecis</name>
    <dbReference type="NCBI Taxonomy" id="762833"/>
    <lineage>
        <taxon>Bacteria</taxon>
        <taxon>Bacillati</taxon>
        <taxon>Bacillota</taxon>
        <taxon>Bacilli</taxon>
        <taxon>Lactobacillales</taxon>
        <taxon>Lactobacillaceae</taxon>
        <taxon>Ligilactobacillus</taxon>
    </lineage>
</organism>
<evidence type="ECO:0000256" key="4">
    <source>
        <dbReference type="PROSITE-ProRule" id="PRU01024"/>
    </source>
</evidence>
<dbReference type="PANTHER" id="PTHR11061">
    <property type="entry name" value="RNA M5U METHYLTRANSFERASE"/>
    <property type="match status" value="1"/>
</dbReference>
<dbReference type="InterPro" id="IPR029063">
    <property type="entry name" value="SAM-dependent_MTases_sf"/>
</dbReference>